<name>A0ABR6U239_CITBR</name>
<proteinExistence type="predicted"/>
<evidence type="ECO:0000313" key="2">
    <source>
        <dbReference type="Proteomes" id="UP000586346"/>
    </source>
</evidence>
<keyword evidence="2" id="KW-1185">Reference proteome</keyword>
<dbReference type="RefSeq" id="WP_185655169.1">
    <property type="nucleotide sequence ID" value="NZ_CBDITX010000012.1"/>
</dbReference>
<protein>
    <submittedName>
        <fullName evidence="1">Uncharacterized protein</fullName>
    </submittedName>
</protein>
<comment type="caution">
    <text evidence="1">The sequence shown here is derived from an EMBL/GenBank/DDBJ whole genome shotgun (WGS) entry which is preliminary data.</text>
</comment>
<evidence type="ECO:0000313" key="1">
    <source>
        <dbReference type="EMBL" id="MBC2649905.1"/>
    </source>
</evidence>
<organism evidence="1 2">
    <name type="scientific">Citrobacter braakii</name>
    <dbReference type="NCBI Taxonomy" id="57706"/>
    <lineage>
        <taxon>Bacteria</taxon>
        <taxon>Pseudomonadati</taxon>
        <taxon>Pseudomonadota</taxon>
        <taxon>Gammaproteobacteria</taxon>
        <taxon>Enterobacterales</taxon>
        <taxon>Enterobacteriaceae</taxon>
        <taxon>Citrobacter</taxon>
        <taxon>Citrobacter freundii complex</taxon>
    </lineage>
</organism>
<sequence length="53" mass="6238">MEGNCFRCTGQWNDEEFDRVIEAEDEGDARDHWMYWSWIAGATLKNLEIKQAA</sequence>
<dbReference type="EMBL" id="JACLAH010000020">
    <property type="protein sequence ID" value="MBC2649905.1"/>
    <property type="molecule type" value="Genomic_DNA"/>
</dbReference>
<reference evidence="1 2" key="1">
    <citation type="submission" date="2020-08" db="EMBL/GenBank/DDBJ databases">
        <title>Emergence and comparative genomics analysis of Citrobacter in Fennec fox imported from North Africa to China.</title>
        <authorList>
            <person name="Zheng B."/>
        </authorList>
    </citation>
    <scope>NUCLEOTIDE SEQUENCE [LARGE SCALE GENOMIC DNA]</scope>
    <source>
        <strain evidence="1 2">FF371</strain>
    </source>
</reference>
<gene>
    <name evidence="1" type="ORF">H6P72_25270</name>
</gene>
<dbReference type="Proteomes" id="UP000586346">
    <property type="component" value="Unassembled WGS sequence"/>
</dbReference>
<accession>A0ABR6U239</accession>